<dbReference type="AlphaFoldDB" id="A0A183TKN4"/>
<evidence type="ECO:0000259" key="1">
    <source>
        <dbReference type="SMART" id="SM00484"/>
    </source>
</evidence>
<dbReference type="PANTHER" id="PTHR11081:SF70">
    <property type="entry name" value="FLAP ENDONUCLEASE GEN HOMOLOG 1"/>
    <property type="match status" value="1"/>
</dbReference>
<name>A0A183TKN4_SCHSO</name>
<feature type="domain" description="XPG-I" evidence="1">
    <location>
        <begin position="94"/>
        <end position="165"/>
    </location>
</feature>
<dbReference type="EMBL" id="UYSU01041865">
    <property type="protein sequence ID" value="VDM03418.1"/>
    <property type="molecule type" value="Genomic_DNA"/>
</dbReference>
<dbReference type="OrthoDB" id="2959108at2759"/>
<keyword evidence="3" id="KW-1185">Reference proteome</keyword>
<evidence type="ECO:0000313" key="4">
    <source>
        <dbReference type="WBParaSite" id="SSLN_0001768101-mRNA-1"/>
    </source>
</evidence>
<accession>A0A183TKN4</accession>
<sequence length="299" mass="32453">MPDLAGLDYVMDCAPPRVTICGSRPGQFNPFSSPTPDADYRRPKNNFHVLKNCTDINIQDALQVKVNAVPTCIVAGLLAFLSSCIAFQCCHLLRALGLPCLNSPGEAEAMCAFLDTQKLVDGCVSNDGDSFLYGASRVYRHFTLNSRDTSVVAYDAAKISTDLGLSRERLVLLGLILGCDFWPAGVPGVGAVSARTFVSQSDPAVVRSCLKLHDSTPTADKPASVQSEVWKKVKDGLCGCPVEEVCCALFPCLQPRYSFKACFALIVLLFDGVDLLHYIGFLLAHQVCMGLSRLLRYIF</sequence>
<dbReference type="PANTHER" id="PTHR11081">
    <property type="entry name" value="FLAP ENDONUCLEASE FAMILY MEMBER"/>
    <property type="match status" value="1"/>
</dbReference>
<dbReference type="SUPFAM" id="SSF88723">
    <property type="entry name" value="PIN domain-like"/>
    <property type="match status" value="1"/>
</dbReference>
<dbReference type="STRING" id="70667.A0A183TKN4"/>
<dbReference type="SMART" id="SM00484">
    <property type="entry name" value="XPGI"/>
    <property type="match status" value="1"/>
</dbReference>
<evidence type="ECO:0000313" key="3">
    <source>
        <dbReference type="Proteomes" id="UP000275846"/>
    </source>
</evidence>
<dbReference type="GO" id="GO:0000400">
    <property type="term" value="F:four-way junction DNA binding"/>
    <property type="evidence" value="ECO:0007669"/>
    <property type="project" value="TreeGrafter"/>
</dbReference>
<evidence type="ECO:0000313" key="2">
    <source>
        <dbReference type="EMBL" id="VDM03418.1"/>
    </source>
</evidence>
<reference evidence="4" key="1">
    <citation type="submission" date="2016-06" db="UniProtKB">
        <authorList>
            <consortium name="WormBaseParasite"/>
        </authorList>
    </citation>
    <scope>IDENTIFICATION</scope>
</reference>
<dbReference type="Gene3D" id="3.40.50.1010">
    <property type="entry name" value="5'-nuclease"/>
    <property type="match status" value="1"/>
</dbReference>
<protein>
    <submittedName>
        <fullName evidence="4">XPGI domain-containing protein</fullName>
    </submittedName>
</protein>
<dbReference type="WBParaSite" id="SSLN_0001768101-mRNA-1">
    <property type="protein sequence ID" value="SSLN_0001768101-mRNA-1"/>
    <property type="gene ID" value="SSLN_0001768101"/>
</dbReference>
<gene>
    <name evidence="2" type="ORF">SSLN_LOCUS17032</name>
</gene>
<organism evidence="4">
    <name type="scientific">Schistocephalus solidus</name>
    <name type="common">Tapeworm</name>
    <dbReference type="NCBI Taxonomy" id="70667"/>
    <lineage>
        <taxon>Eukaryota</taxon>
        <taxon>Metazoa</taxon>
        <taxon>Spiralia</taxon>
        <taxon>Lophotrochozoa</taxon>
        <taxon>Platyhelminthes</taxon>
        <taxon>Cestoda</taxon>
        <taxon>Eucestoda</taxon>
        <taxon>Diphyllobothriidea</taxon>
        <taxon>Diphyllobothriidae</taxon>
        <taxon>Schistocephalus</taxon>
    </lineage>
</organism>
<proteinExistence type="predicted"/>
<dbReference type="InterPro" id="IPR006086">
    <property type="entry name" value="XPG-I_dom"/>
</dbReference>
<dbReference type="GO" id="GO:0017108">
    <property type="term" value="F:5'-flap endonuclease activity"/>
    <property type="evidence" value="ECO:0007669"/>
    <property type="project" value="TreeGrafter"/>
</dbReference>
<dbReference type="InterPro" id="IPR006084">
    <property type="entry name" value="XPG/Rad2"/>
</dbReference>
<dbReference type="InterPro" id="IPR029060">
    <property type="entry name" value="PIN-like_dom_sf"/>
</dbReference>
<dbReference type="PRINTS" id="PR00853">
    <property type="entry name" value="XPGRADSUPER"/>
</dbReference>
<dbReference type="Proteomes" id="UP000275846">
    <property type="component" value="Unassembled WGS sequence"/>
</dbReference>
<dbReference type="Gene3D" id="1.10.150.20">
    <property type="entry name" value="5' to 3' exonuclease, C-terminal subdomain"/>
    <property type="match status" value="1"/>
</dbReference>
<reference evidence="2 3" key="2">
    <citation type="submission" date="2018-11" db="EMBL/GenBank/DDBJ databases">
        <authorList>
            <consortium name="Pathogen Informatics"/>
        </authorList>
    </citation>
    <scope>NUCLEOTIDE SEQUENCE [LARGE SCALE GENOMIC DNA]</scope>
    <source>
        <strain evidence="2 3">NST_G2</strain>
    </source>
</reference>
<dbReference type="Pfam" id="PF00867">
    <property type="entry name" value="XPG_I"/>
    <property type="match status" value="1"/>
</dbReference>